<name>A0A1Z5RBF3_SORBI</name>
<evidence type="ECO:0000256" key="2">
    <source>
        <dbReference type="SAM" id="SignalP"/>
    </source>
</evidence>
<dbReference type="Gramene" id="OQU81072">
    <property type="protein sequence ID" value="OQU81072"/>
    <property type="gene ID" value="SORBI_3006G007450"/>
</dbReference>
<evidence type="ECO:0000256" key="1">
    <source>
        <dbReference type="SAM" id="MobiDB-lite"/>
    </source>
</evidence>
<accession>A0A1Z5RBF3</accession>
<dbReference type="AlphaFoldDB" id="A0A1Z5RBF3"/>
<protein>
    <submittedName>
        <fullName evidence="3">Uncharacterized protein</fullName>
    </submittedName>
</protein>
<sequence length="290" mass="31336">MASAAKIGTLLLLLLAAQAQLMSVGTAAASSDGSDGGDGGCIRRVDEVSNKYGSCQCYRKCSDPEEGWLTTAASQRCFVDCVLRQGCVCSGDGDGDDDGVPPNVTPPAPPPSPPATPTTKVERYSCEGRTLCVAEPVPLPAAMDGTTLRVTVPRPKVSRSRIDKQQEEEMLVMEVSFVPGESDAGCFFVAQVYAHWMTAVREDELIGNGVQYDLVMPMLSDEDARSGRSVQKIPIGERLEYMAADGDKTIMVLLLQPRKLAEGLKDIADIYKKHKLTINDVRIEYQRKSS</sequence>
<feature type="signal peptide" evidence="2">
    <location>
        <begin position="1"/>
        <end position="19"/>
    </location>
</feature>
<proteinExistence type="predicted"/>
<dbReference type="Proteomes" id="UP000000768">
    <property type="component" value="Chromosome 6"/>
</dbReference>
<keyword evidence="2" id="KW-0732">Signal</keyword>
<feature type="compositionally biased region" description="Pro residues" evidence="1">
    <location>
        <begin position="103"/>
        <end position="116"/>
    </location>
</feature>
<reference evidence="4" key="2">
    <citation type="journal article" date="2018" name="Plant J.">
        <title>The Sorghum bicolor reference genome: improved assembly, gene annotations, a transcriptome atlas, and signatures of genome organization.</title>
        <authorList>
            <person name="McCormick R.F."/>
            <person name="Truong S.K."/>
            <person name="Sreedasyam A."/>
            <person name="Jenkins J."/>
            <person name="Shu S."/>
            <person name="Sims D."/>
            <person name="Kennedy M."/>
            <person name="Amirebrahimi M."/>
            <person name="Weers B.D."/>
            <person name="McKinley B."/>
            <person name="Mattison A."/>
            <person name="Morishige D.T."/>
            <person name="Grimwood J."/>
            <person name="Schmutz J."/>
            <person name="Mullet J.E."/>
        </authorList>
    </citation>
    <scope>NUCLEOTIDE SEQUENCE [LARGE SCALE GENOMIC DNA]</scope>
    <source>
        <strain evidence="4">cv. BTx623</strain>
    </source>
</reference>
<organism evidence="3 4">
    <name type="scientific">Sorghum bicolor</name>
    <name type="common">Sorghum</name>
    <name type="synonym">Sorghum vulgare</name>
    <dbReference type="NCBI Taxonomy" id="4558"/>
    <lineage>
        <taxon>Eukaryota</taxon>
        <taxon>Viridiplantae</taxon>
        <taxon>Streptophyta</taxon>
        <taxon>Embryophyta</taxon>
        <taxon>Tracheophyta</taxon>
        <taxon>Spermatophyta</taxon>
        <taxon>Magnoliopsida</taxon>
        <taxon>Liliopsida</taxon>
        <taxon>Poales</taxon>
        <taxon>Poaceae</taxon>
        <taxon>PACMAD clade</taxon>
        <taxon>Panicoideae</taxon>
        <taxon>Andropogonodae</taxon>
        <taxon>Andropogoneae</taxon>
        <taxon>Sorghinae</taxon>
        <taxon>Sorghum</taxon>
    </lineage>
</organism>
<feature type="region of interest" description="Disordered" evidence="1">
    <location>
        <begin position="98"/>
        <end position="120"/>
    </location>
</feature>
<reference evidence="3 4" key="1">
    <citation type="journal article" date="2009" name="Nature">
        <title>The Sorghum bicolor genome and the diversification of grasses.</title>
        <authorList>
            <person name="Paterson A.H."/>
            <person name="Bowers J.E."/>
            <person name="Bruggmann R."/>
            <person name="Dubchak I."/>
            <person name="Grimwood J."/>
            <person name="Gundlach H."/>
            <person name="Haberer G."/>
            <person name="Hellsten U."/>
            <person name="Mitros T."/>
            <person name="Poliakov A."/>
            <person name="Schmutz J."/>
            <person name="Spannagl M."/>
            <person name="Tang H."/>
            <person name="Wang X."/>
            <person name="Wicker T."/>
            <person name="Bharti A.K."/>
            <person name="Chapman J."/>
            <person name="Feltus F.A."/>
            <person name="Gowik U."/>
            <person name="Grigoriev I.V."/>
            <person name="Lyons E."/>
            <person name="Maher C.A."/>
            <person name="Martis M."/>
            <person name="Narechania A."/>
            <person name="Otillar R.P."/>
            <person name="Penning B.W."/>
            <person name="Salamov A.A."/>
            <person name="Wang Y."/>
            <person name="Zhang L."/>
            <person name="Carpita N.C."/>
            <person name="Freeling M."/>
            <person name="Gingle A.R."/>
            <person name="Hash C.T."/>
            <person name="Keller B."/>
            <person name="Klein P."/>
            <person name="Kresovich S."/>
            <person name="McCann M.C."/>
            <person name="Ming R."/>
            <person name="Peterson D.G."/>
            <person name="Mehboob-ur-Rahman"/>
            <person name="Ware D."/>
            <person name="Westhoff P."/>
            <person name="Mayer K.F."/>
            <person name="Messing J."/>
            <person name="Rokhsar D.S."/>
        </authorList>
    </citation>
    <scope>NUCLEOTIDE SEQUENCE [LARGE SCALE GENOMIC DNA]</scope>
    <source>
        <strain evidence="4">cv. BTx623</strain>
    </source>
</reference>
<feature type="chain" id="PRO_5012803341" evidence="2">
    <location>
        <begin position="20"/>
        <end position="290"/>
    </location>
</feature>
<evidence type="ECO:0000313" key="3">
    <source>
        <dbReference type="EMBL" id="OQU81072.1"/>
    </source>
</evidence>
<dbReference type="InParanoid" id="A0A1Z5RBF3"/>
<evidence type="ECO:0000313" key="4">
    <source>
        <dbReference type="Proteomes" id="UP000000768"/>
    </source>
</evidence>
<dbReference type="OMA" id="MVSIAPY"/>
<dbReference type="EMBL" id="CM000765">
    <property type="protein sequence ID" value="OQU81072.1"/>
    <property type="molecule type" value="Genomic_DNA"/>
</dbReference>
<gene>
    <name evidence="3" type="ORF">SORBI_3006G007450</name>
</gene>
<keyword evidence="4" id="KW-1185">Reference proteome</keyword>